<dbReference type="InterPro" id="IPR013087">
    <property type="entry name" value="Znf_C2H2_type"/>
</dbReference>
<dbReference type="Gene3D" id="3.30.160.60">
    <property type="entry name" value="Classic Zinc Finger"/>
    <property type="match status" value="1"/>
</dbReference>
<dbReference type="InterPro" id="IPR055186">
    <property type="entry name" value="C2H2-2nd_BIRD-IDD"/>
</dbReference>
<evidence type="ECO:0000256" key="7">
    <source>
        <dbReference type="PROSITE-ProRule" id="PRU00042"/>
    </source>
</evidence>
<dbReference type="Pfam" id="PF22992">
    <property type="entry name" value="C2CH-4th_BIRD-IDD"/>
    <property type="match status" value="1"/>
</dbReference>
<keyword evidence="5" id="KW-0805">Transcription regulation</keyword>
<evidence type="ECO:0000256" key="8">
    <source>
        <dbReference type="SAM" id="MobiDB-lite"/>
    </source>
</evidence>
<dbReference type="Pfam" id="PF22995">
    <property type="entry name" value="C2CH-3rd_BIRD-IDD"/>
    <property type="match status" value="1"/>
</dbReference>
<dbReference type="PROSITE" id="PS00028">
    <property type="entry name" value="ZINC_FINGER_C2H2_1"/>
    <property type="match status" value="1"/>
</dbReference>
<dbReference type="InterPro" id="IPR031140">
    <property type="entry name" value="IDD1-16"/>
</dbReference>
<keyword evidence="11" id="KW-1185">Reference proteome</keyword>
<evidence type="ECO:0000313" key="11">
    <source>
        <dbReference type="Proteomes" id="UP000015106"/>
    </source>
</evidence>
<keyword evidence="3 7" id="KW-0863">Zinc-finger</keyword>
<reference evidence="10" key="2">
    <citation type="submission" date="2018-03" db="EMBL/GenBank/DDBJ databases">
        <title>The Triticum urartu genome reveals the dynamic nature of wheat genome evolution.</title>
        <authorList>
            <person name="Ling H."/>
            <person name="Ma B."/>
            <person name="Shi X."/>
            <person name="Liu H."/>
            <person name="Dong L."/>
            <person name="Sun H."/>
            <person name="Cao Y."/>
            <person name="Gao Q."/>
            <person name="Zheng S."/>
            <person name="Li Y."/>
            <person name="Yu Y."/>
            <person name="Du H."/>
            <person name="Qi M."/>
            <person name="Li Y."/>
            <person name="Yu H."/>
            <person name="Cui Y."/>
            <person name="Wang N."/>
            <person name="Chen C."/>
            <person name="Wu H."/>
            <person name="Zhao Y."/>
            <person name="Zhang J."/>
            <person name="Li Y."/>
            <person name="Zhou W."/>
            <person name="Zhang B."/>
            <person name="Hu W."/>
            <person name="Eijk M."/>
            <person name="Tang J."/>
            <person name="Witsenboer H."/>
            <person name="Zhao S."/>
            <person name="Li Z."/>
            <person name="Zhang A."/>
            <person name="Wang D."/>
            <person name="Liang C."/>
        </authorList>
    </citation>
    <scope>NUCLEOTIDE SEQUENCE [LARGE SCALE GENOMIC DNA]</scope>
    <source>
        <strain evidence="10">cv. G1812</strain>
    </source>
</reference>
<dbReference type="GO" id="GO:0003700">
    <property type="term" value="F:DNA-binding transcription factor activity"/>
    <property type="evidence" value="ECO:0007669"/>
    <property type="project" value="TreeGrafter"/>
</dbReference>
<dbReference type="InterPro" id="IPR055185">
    <property type="entry name" value="C2CH-4th_BIRD-IDD"/>
</dbReference>
<keyword evidence="6" id="KW-0804">Transcription</keyword>
<keyword evidence="4" id="KW-0862">Zinc</keyword>
<evidence type="ECO:0000313" key="10">
    <source>
        <dbReference type="EnsemblPlants" id="TuG1812G0200003258.01.T01"/>
    </source>
</evidence>
<dbReference type="Pfam" id="PF22996">
    <property type="entry name" value="C2H2-2nd_BIRD-IDD"/>
    <property type="match status" value="1"/>
</dbReference>
<evidence type="ECO:0000256" key="1">
    <source>
        <dbReference type="ARBA" id="ARBA00022723"/>
    </source>
</evidence>
<feature type="region of interest" description="Disordered" evidence="8">
    <location>
        <begin position="217"/>
        <end position="245"/>
    </location>
</feature>
<proteinExistence type="predicted"/>
<evidence type="ECO:0000256" key="3">
    <source>
        <dbReference type="ARBA" id="ARBA00022771"/>
    </source>
</evidence>
<dbReference type="SUPFAM" id="SSF57667">
    <property type="entry name" value="beta-beta-alpha zinc fingers"/>
    <property type="match status" value="1"/>
</dbReference>
<name>A0A8R7TIB1_TRIUA</name>
<dbReference type="SMART" id="SM00355">
    <property type="entry name" value="ZnF_C2H2"/>
    <property type="match status" value="3"/>
</dbReference>
<keyword evidence="2" id="KW-0677">Repeat</keyword>
<reference evidence="11" key="1">
    <citation type="journal article" date="2013" name="Nature">
        <title>Draft genome of the wheat A-genome progenitor Triticum urartu.</title>
        <authorList>
            <person name="Ling H.Q."/>
            <person name="Zhao S."/>
            <person name="Liu D."/>
            <person name="Wang J."/>
            <person name="Sun H."/>
            <person name="Zhang C."/>
            <person name="Fan H."/>
            <person name="Li D."/>
            <person name="Dong L."/>
            <person name="Tao Y."/>
            <person name="Gao C."/>
            <person name="Wu H."/>
            <person name="Li Y."/>
            <person name="Cui Y."/>
            <person name="Guo X."/>
            <person name="Zheng S."/>
            <person name="Wang B."/>
            <person name="Yu K."/>
            <person name="Liang Q."/>
            <person name="Yang W."/>
            <person name="Lou X."/>
            <person name="Chen J."/>
            <person name="Feng M."/>
            <person name="Jian J."/>
            <person name="Zhang X."/>
            <person name="Luo G."/>
            <person name="Jiang Y."/>
            <person name="Liu J."/>
            <person name="Wang Z."/>
            <person name="Sha Y."/>
            <person name="Zhang B."/>
            <person name="Wu H."/>
            <person name="Tang D."/>
            <person name="Shen Q."/>
            <person name="Xue P."/>
            <person name="Zou S."/>
            <person name="Wang X."/>
            <person name="Liu X."/>
            <person name="Wang F."/>
            <person name="Yang Y."/>
            <person name="An X."/>
            <person name="Dong Z."/>
            <person name="Zhang K."/>
            <person name="Zhang X."/>
            <person name="Luo M.C."/>
            <person name="Dvorak J."/>
            <person name="Tong Y."/>
            <person name="Wang J."/>
            <person name="Yang H."/>
            <person name="Li Z."/>
            <person name="Wang D."/>
            <person name="Zhang A."/>
            <person name="Wang J."/>
        </authorList>
    </citation>
    <scope>NUCLEOTIDE SEQUENCE</scope>
    <source>
        <strain evidence="11">cv. G1812</strain>
    </source>
</reference>
<reference evidence="10" key="3">
    <citation type="submission" date="2022-06" db="UniProtKB">
        <authorList>
            <consortium name="EnsemblPlants"/>
        </authorList>
    </citation>
    <scope>IDENTIFICATION</scope>
</reference>
<evidence type="ECO:0000259" key="9">
    <source>
        <dbReference type="PROSITE" id="PS50157"/>
    </source>
</evidence>
<evidence type="ECO:0000256" key="6">
    <source>
        <dbReference type="ARBA" id="ARBA00023163"/>
    </source>
</evidence>
<evidence type="ECO:0000256" key="2">
    <source>
        <dbReference type="ARBA" id="ARBA00022737"/>
    </source>
</evidence>
<dbReference type="PROSITE" id="PS50157">
    <property type="entry name" value="ZINC_FINGER_C2H2_2"/>
    <property type="match status" value="1"/>
</dbReference>
<organism evidence="10 11">
    <name type="scientific">Triticum urartu</name>
    <name type="common">Red wild einkorn</name>
    <name type="synonym">Crithodium urartu</name>
    <dbReference type="NCBI Taxonomy" id="4572"/>
    <lineage>
        <taxon>Eukaryota</taxon>
        <taxon>Viridiplantae</taxon>
        <taxon>Streptophyta</taxon>
        <taxon>Embryophyta</taxon>
        <taxon>Tracheophyta</taxon>
        <taxon>Spermatophyta</taxon>
        <taxon>Magnoliopsida</taxon>
        <taxon>Liliopsida</taxon>
        <taxon>Poales</taxon>
        <taxon>Poaceae</taxon>
        <taxon>BOP clade</taxon>
        <taxon>Pooideae</taxon>
        <taxon>Triticodae</taxon>
        <taxon>Triticeae</taxon>
        <taxon>Triticinae</taxon>
        <taxon>Triticum</taxon>
    </lineage>
</organism>
<dbReference type="PANTHER" id="PTHR10593">
    <property type="entry name" value="SERINE/THREONINE-PROTEIN KINASE RIO"/>
    <property type="match status" value="1"/>
</dbReference>
<dbReference type="InterPro" id="IPR036236">
    <property type="entry name" value="Znf_C2H2_sf"/>
</dbReference>
<feature type="domain" description="C2H2-type" evidence="9">
    <location>
        <begin position="65"/>
        <end position="87"/>
    </location>
</feature>
<dbReference type="FunFam" id="3.30.160.60:FF:000131">
    <property type="entry name" value="protein indeterminate-domain 5, chloroplastic-like"/>
    <property type="match status" value="1"/>
</dbReference>
<dbReference type="InterPro" id="IPR055187">
    <property type="entry name" value="C2CH-3rd_BIRD-IDD"/>
</dbReference>
<protein>
    <recommendedName>
        <fullName evidence="9">C2H2-type domain-containing protein</fullName>
    </recommendedName>
</protein>
<accession>A0A8R7TIB1</accession>
<sequence>MLKSALSSLRVHSQHQKLSYQTMSQTSEEESLFNFQQQQKLALCEAALSKGDPIIPKTLLATNRYICEVCHKGFQRDQNLQLHRRCHNLPWKLKQTSGTDAKKKVYICPEATCPHHDATRALGDLTGIKKHYSRKHGEKKWKCERCSKKYAVQSDWRAHTKICGTKEYRCDCGTIFSRKDSFITHRAFCDALTEDNSRINQSLAAMVGSLHGQQQSIFPHTIPGPDSSPNDAAGNFSGNDHSSDDHLGSLSPYTFIRRSTSLFSNQMILPHDSGTLADGSEPSSPYMSMSSPYMSATALLQKAAEMGAKTSEDPTTPLLLKGFPNYFTTKGHIGISSGILGTPIANSDRKKTAEDNSSYMNSPWTGSCMRPPNAVPWIGLPPFSMGAENRSSSMVDEDHMQQNAHETIFGVRDVGLTQDFLGLGGHGNAEMHDDTYNGEMALSYSNEQQKSEQDIYSYHQ</sequence>
<keyword evidence="1" id="KW-0479">Metal-binding</keyword>
<dbReference type="GO" id="GO:0008270">
    <property type="term" value="F:zinc ion binding"/>
    <property type="evidence" value="ECO:0007669"/>
    <property type="project" value="UniProtKB-KW"/>
</dbReference>
<dbReference type="Gramene" id="TuG1812G0200003258.01.T01">
    <property type="protein sequence ID" value="TuG1812G0200003258.01.T01"/>
    <property type="gene ID" value="TuG1812G0200003258.01"/>
</dbReference>
<dbReference type="AlphaFoldDB" id="A0A8R7TIB1"/>
<dbReference type="EnsemblPlants" id="TuG1812G0200003258.01.T01">
    <property type="protein sequence ID" value="TuG1812G0200003258.01.T01"/>
    <property type="gene ID" value="TuG1812G0200003258.01"/>
</dbReference>
<dbReference type="GO" id="GO:0005634">
    <property type="term" value="C:nucleus"/>
    <property type="evidence" value="ECO:0007669"/>
    <property type="project" value="TreeGrafter"/>
</dbReference>
<evidence type="ECO:0000256" key="5">
    <source>
        <dbReference type="ARBA" id="ARBA00023015"/>
    </source>
</evidence>
<dbReference type="PANTHER" id="PTHR10593:SF122">
    <property type="entry name" value="OS02G0518500 PROTEIN"/>
    <property type="match status" value="1"/>
</dbReference>
<dbReference type="Proteomes" id="UP000015106">
    <property type="component" value="Chromosome 2"/>
</dbReference>
<evidence type="ECO:0000256" key="4">
    <source>
        <dbReference type="ARBA" id="ARBA00022833"/>
    </source>
</evidence>